<evidence type="ECO:0000313" key="2">
    <source>
        <dbReference type="Proteomes" id="UP000078295"/>
    </source>
</evidence>
<dbReference type="Proteomes" id="UP000078295">
    <property type="component" value="Unassembled WGS sequence"/>
</dbReference>
<reference evidence="1 2" key="1">
    <citation type="journal article" date="2016" name="Genome Biol. Evol.">
        <title>Comparative Genomic Analyses of the Moraxella catarrhalis Serosensitive and Seroresistant Lineages Demonstrate Their Independent Evolution.</title>
        <authorList>
            <person name="Earl J.P."/>
            <person name="de Vries S.P."/>
            <person name="Ahmed A."/>
            <person name="Powell E."/>
            <person name="Schultz M.P."/>
            <person name="Hermans P.W."/>
            <person name="Hill D.J."/>
            <person name="Zhou Z."/>
            <person name="Constantinidou C.I."/>
            <person name="Hu F.Z."/>
            <person name="Bootsma H.J."/>
            <person name="Ehrlich G.D."/>
        </authorList>
    </citation>
    <scope>NUCLEOTIDE SEQUENCE [LARGE SCALE GENOMIC DNA]</scope>
    <source>
        <strain evidence="1 2">F23</strain>
    </source>
</reference>
<name>A0AB36DQM6_MORCA</name>
<proteinExistence type="predicted"/>
<dbReference type="AlphaFoldDB" id="A0AB36DQM6"/>
<evidence type="ECO:0000313" key="1">
    <source>
        <dbReference type="EMBL" id="OAV27160.1"/>
    </source>
</evidence>
<comment type="caution">
    <text evidence="1">The sequence shown here is derived from an EMBL/GenBank/DDBJ whole genome shotgun (WGS) entry which is preliminary data.</text>
</comment>
<sequence length="40" mass="4432">MPYDTMTSVSSEGHDYQGEIDHGVWVDASNLQAGYQLLSE</sequence>
<accession>A0AB36DQM6</accession>
<dbReference type="EMBL" id="LXHQ01000014">
    <property type="protein sequence ID" value="OAV27160.1"/>
    <property type="molecule type" value="Genomic_DNA"/>
</dbReference>
<gene>
    <name evidence="1" type="ORF">AO370_0314</name>
</gene>
<protein>
    <submittedName>
        <fullName evidence="1">Uncharacterized protein</fullName>
    </submittedName>
</protein>
<organism evidence="1 2">
    <name type="scientific">Moraxella catarrhalis</name>
    <name type="common">Branhamella catarrhalis</name>
    <dbReference type="NCBI Taxonomy" id="480"/>
    <lineage>
        <taxon>Bacteria</taxon>
        <taxon>Pseudomonadati</taxon>
        <taxon>Pseudomonadota</taxon>
        <taxon>Gammaproteobacteria</taxon>
        <taxon>Moraxellales</taxon>
        <taxon>Moraxellaceae</taxon>
        <taxon>Moraxella</taxon>
    </lineage>
</organism>